<evidence type="ECO:0000313" key="14">
    <source>
        <dbReference type="Proteomes" id="UP000199263"/>
    </source>
</evidence>
<evidence type="ECO:0000256" key="5">
    <source>
        <dbReference type="ARBA" id="ARBA00022679"/>
    </source>
</evidence>
<feature type="domain" description="Histidine kinase" evidence="12">
    <location>
        <begin position="126"/>
        <end position="332"/>
    </location>
</feature>
<dbReference type="InterPro" id="IPR050351">
    <property type="entry name" value="BphY/WalK/GraS-like"/>
</dbReference>
<evidence type="ECO:0000259" key="12">
    <source>
        <dbReference type="PROSITE" id="PS50109"/>
    </source>
</evidence>
<dbReference type="PROSITE" id="PS50109">
    <property type="entry name" value="HIS_KIN"/>
    <property type="match status" value="1"/>
</dbReference>
<dbReference type="InterPro" id="IPR005467">
    <property type="entry name" value="His_kinase_dom"/>
</dbReference>
<dbReference type="EC" id="2.7.13.3" evidence="3"/>
<dbReference type="AlphaFoldDB" id="A0A1I1PX39"/>
<reference evidence="13 14" key="1">
    <citation type="submission" date="2016-10" db="EMBL/GenBank/DDBJ databases">
        <authorList>
            <person name="de Groot N.N."/>
        </authorList>
    </citation>
    <scope>NUCLEOTIDE SEQUENCE [LARGE SCALE GENOMIC DNA]</scope>
    <source>
        <strain evidence="13 14">DSM 12992</strain>
    </source>
</reference>
<gene>
    <name evidence="13" type="ORF">SAMN05421842_12151</name>
</gene>
<feature type="transmembrane region" description="Helical" evidence="11">
    <location>
        <begin position="36"/>
        <end position="55"/>
    </location>
</feature>
<evidence type="ECO:0000256" key="4">
    <source>
        <dbReference type="ARBA" id="ARBA00022475"/>
    </source>
</evidence>
<dbReference type="SMART" id="SM00387">
    <property type="entry name" value="HATPase_c"/>
    <property type="match status" value="1"/>
</dbReference>
<accession>A0A1I1PX39</accession>
<comment type="subcellular location">
    <subcellularLocation>
        <location evidence="2">Cell membrane</location>
        <topology evidence="2">Multi-pass membrane protein</topology>
    </subcellularLocation>
</comment>
<dbReference type="GO" id="GO:0016036">
    <property type="term" value="P:cellular response to phosphate starvation"/>
    <property type="evidence" value="ECO:0007669"/>
    <property type="project" value="TreeGrafter"/>
</dbReference>
<keyword evidence="4" id="KW-1003">Cell membrane</keyword>
<keyword evidence="6 11" id="KW-0812">Transmembrane</keyword>
<keyword evidence="8 11" id="KW-1133">Transmembrane helix</keyword>
<organism evidence="13 14">
    <name type="scientific">Clostridium uliginosum</name>
    <dbReference type="NCBI Taxonomy" id="119641"/>
    <lineage>
        <taxon>Bacteria</taxon>
        <taxon>Bacillati</taxon>
        <taxon>Bacillota</taxon>
        <taxon>Clostridia</taxon>
        <taxon>Eubacteriales</taxon>
        <taxon>Clostridiaceae</taxon>
        <taxon>Clostridium</taxon>
    </lineage>
</organism>
<evidence type="ECO:0000256" key="1">
    <source>
        <dbReference type="ARBA" id="ARBA00000085"/>
    </source>
</evidence>
<name>A0A1I1PX39_9CLOT</name>
<dbReference type="GO" id="GO:0004721">
    <property type="term" value="F:phosphoprotein phosphatase activity"/>
    <property type="evidence" value="ECO:0007669"/>
    <property type="project" value="TreeGrafter"/>
</dbReference>
<dbReference type="STRING" id="119641.SAMN05421842_12151"/>
<dbReference type="Proteomes" id="UP000199263">
    <property type="component" value="Unassembled WGS sequence"/>
</dbReference>
<dbReference type="SUPFAM" id="SSF55874">
    <property type="entry name" value="ATPase domain of HSP90 chaperone/DNA topoisomerase II/histidine kinase"/>
    <property type="match status" value="1"/>
</dbReference>
<sequence length="345" mass="39805">MNMKEYFISKLPYLIMNFIIYLFCLVLMSIARMPPIILFMIFLVWFSPLTIYIIIDFITKKKFYDDINGIIDKLDKKYLLPEVIKSPNNYEGKIVYEVLSECNRNMHEHVNFYKNLQKEYREYIETWVHEIKTPISSSKLIIENSESKEKNALGDELRKIGEYINQALYYSRSTDVSNDYIVREFEVKEAIQESIRNNRRDFINKKISVDIEGVSGKVITDIKWTKFIVNQIVINSIKYSKDKSGVLKAYTTEGTDNIILTIEDNGIGISKNDVNRVFDKGFTGENGRVYGKSTGIGLYLCKKLCEKLGLGISLRSTEGVGTKVNIIFPLGNLTSFRHCKGSVSE</sequence>
<evidence type="ECO:0000256" key="11">
    <source>
        <dbReference type="SAM" id="Phobius"/>
    </source>
</evidence>
<protein>
    <recommendedName>
        <fullName evidence="3">histidine kinase</fullName>
        <ecNumber evidence="3">2.7.13.3</ecNumber>
    </recommendedName>
</protein>
<dbReference type="RefSeq" id="WP_090092588.1">
    <property type="nucleotide sequence ID" value="NZ_FOMG01000021.1"/>
</dbReference>
<evidence type="ECO:0000256" key="7">
    <source>
        <dbReference type="ARBA" id="ARBA00022777"/>
    </source>
</evidence>
<evidence type="ECO:0000256" key="9">
    <source>
        <dbReference type="ARBA" id="ARBA00023012"/>
    </source>
</evidence>
<dbReference type="GO" id="GO:0005886">
    <property type="term" value="C:plasma membrane"/>
    <property type="evidence" value="ECO:0007669"/>
    <property type="project" value="UniProtKB-SubCell"/>
</dbReference>
<comment type="catalytic activity">
    <reaction evidence="1">
        <text>ATP + protein L-histidine = ADP + protein N-phospho-L-histidine.</text>
        <dbReference type="EC" id="2.7.13.3"/>
    </reaction>
</comment>
<dbReference type="InterPro" id="IPR003594">
    <property type="entry name" value="HATPase_dom"/>
</dbReference>
<dbReference type="EMBL" id="FOMG01000021">
    <property type="protein sequence ID" value="SFD14456.1"/>
    <property type="molecule type" value="Genomic_DNA"/>
</dbReference>
<keyword evidence="10 11" id="KW-0472">Membrane</keyword>
<proteinExistence type="predicted"/>
<dbReference type="GO" id="GO:0000155">
    <property type="term" value="F:phosphorelay sensor kinase activity"/>
    <property type="evidence" value="ECO:0007669"/>
    <property type="project" value="TreeGrafter"/>
</dbReference>
<keyword evidence="14" id="KW-1185">Reference proteome</keyword>
<dbReference type="Pfam" id="PF02518">
    <property type="entry name" value="HATPase_c"/>
    <property type="match status" value="1"/>
</dbReference>
<dbReference type="PRINTS" id="PR00344">
    <property type="entry name" value="BCTRLSENSOR"/>
</dbReference>
<dbReference type="InterPro" id="IPR004358">
    <property type="entry name" value="Sig_transdc_His_kin-like_C"/>
</dbReference>
<keyword evidence="5" id="KW-0808">Transferase</keyword>
<keyword evidence="7 13" id="KW-0418">Kinase</keyword>
<evidence type="ECO:0000313" key="13">
    <source>
        <dbReference type="EMBL" id="SFD14456.1"/>
    </source>
</evidence>
<dbReference type="OrthoDB" id="9780487at2"/>
<evidence type="ECO:0000256" key="8">
    <source>
        <dbReference type="ARBA" id="ARBA00022989"/>
    </source>
</evidence>
<dbReference type="Gene3D" id="3.30.565.10">
    <property type="entry name" value="Histidine kinase-like ATPase, C-terminal domain"/>
    <property type="match status" value="1"/>
</dbReference>
<evidence type="ECO:0000256" key="10">
    <source>
        <dbReference type="ARBA" id="ARBA00023136"/>
    </source>
</evidence>
<evidence type="ECO:0000256" key="3">
    <source>
        <dbReference type="ARBA" id="ARBA00012438"/>
    </source>
</evidence>
<evidence type="ECO:0000256" key="6">
    <source>
        <dbReference type="ARBA" id="ARBA00022692"/>
    </source>
</evidence>
<dbReference type="PANTHER" id="PTHR45453">
    <property type="entry name" value="PHOSPHATE REGULON SENSOR PROTEIN PHOR"/>
    <property type="match status" value="1"/>
</dbReference>
<dbReference type="PANTHER" id="PTHR45453:SF2">
    <property type="entry name" value="HISTIDINE KINASE"/>
    <property type="match status" value="1"/>
</dbReference>
<evidence type="ECO:0000256" key="2">
    <source>
        <dbReference type="ARBA" id="ARBA00004651"/>
    </source>
</evidence>
<dbReference type="InterPro" id="IPR036890">
    <property type="entry name" value="HATPase_C_sf"/>
</dbReference>
<feature type="transmembrane region" description="Helical" evidence="11">
    <location>
        <begin position="12"/>
        <end position="30"/>
    </location>
</feature>
<keyword evidence="9" id="KW-0902">Two-component regulatory system</keyword>